<evidence type="ECO:0000256" key="2">
    <source>
        <dbReference type="ARBA" id="ARBA00022801"/>
    </source>
</evidence>
<dbReference type="InterPro" id="IPR015797">
    <property type="entry name" value="NUDIX_hydrolase-like_dom_sf"/>
</dbReference>
<reference evidence="4 5" key="1">
    <citation type="submission" date="2024-01" db="EMBL/GenBank/DDBJ databases">
        <title>Unpublished Manusciprt.</title>
        <authorList>
            <person name="Duman M."/>
            <person name="Valdes E.G."/>
            <person name="Ajmi N."/>
            <person name="Altun S."/>
            <person name="Saticioglu I.B."/>
        </authorList>
    </citation>
    <scope>NUCLEOTIDE SEQUENCE [LARGE SCALE GENOMIC DNA]</scope>
    <source>
        <strain evidence="4 5">148P</strain>
    </source>
</reference>
<dbReference type="Pfam" id="PF00293">
    <property type="entry name" value="NUDIX"/>
    <property type="match status" value="1"/>
</dbReference>
<dbReference type="Gene3D" id="3.90.79.10">
    <property type="entry name" value="Nucleoside Triphosphate Pyrophosphohydrolase"/>
    <property type="match status" value="1"/>
</dbReference>
<accession>A0ABU7HUD1</accession>
<keyword evidence="2" id="KW-0378">Hydrolase</keyword>
<comment type="caution">
    <text evidence="4">The sequence shown here is derived from an EMBL/GenBank/DDBJ whole genome shotgun (WGS) entry which is preliminary data.</text>
</comment>
<evidence type="ECO:0000259" key="3">
    <source>
        <dbReference type="PROSITE" id="PS51462"/>
    </source>
</evidence>
<dbReference type="CDD" id="cd04663">
    <property type="entry name" value="NUDIX_Hydrolase"/>
    <property type="match status" value="1"/>
</dbReference>
<dbReference type="PROSITE" id="PS51462">
    <property type="entry name" value="NUDIX"/>
    <property type="match status" value="1"/>
</dbReference>
<comment type="cofactor">
    <cofactor evidence="1">
        <name>Mg(2+)</name>
        <dbReference type="ChEBI" id="CHEBI:18420"/>
    </cofactor>
</comment>
<protein>
    <submittedName>
        <fullName evidence="4">NUDIX domain-containing protein</fullName>
    </submittedName>
</protein>
<sequence>MSPNKACAVLLDPEGRLLLFRHPRGDVQLVKGTIEVDEPAPDAALRELREESGIAPAQVIRDLGCWDARHHGQVWSFQLCATDLALPERWSHQTEDDHGHVFDFFWASQDRLPFADCHPLFRRALRQVLDRLEEA</sequence>
<feature type="domain" description="Nudix hydrolase" evidence="3">
    <location>
        <begin position="1"/>
        <end position="130"/>
    </location>
</feature>
<organism evidence="4 5">
    <name type="scientific">Pseudomonas ulcerans</name>
    <dbReference type="NCBI Taxonomy" id="3115852"/>
    <lineage>
        <taxon>Bacteria</taxon>
        <taxon>Pseudomonadati</taxon>
        <taxon>Pseudomonadota</taxon>
        <taxon>Gammaproteobacteria</taxon>
        <taxon>Pseudomonadales</taxon>
        <taxon>Pseudomonadaceae</taxon>
        <taxon>Pseudomonas</taxon>
    </lineage>
</organism>
<evidence type="ECO:0000313" key="4">
    <source>
        <dbReference type="EMBL" id="MEE1935114.1"/>
    </source>
</evidence>
<keyword evidence="5" id="KW-1185">Reference proteome</keyword>
<dbReference type="InterPro" id="IPR000086">
    <property type="entry name" value="NUDIX_hydrolase_dom"/>
</dbReference>
<dbReference type="SUPFAM" id="SSF55811">
    <property type="entry name" value="Nudix"/>
    <property type="match status" value="1"/>
</dbReference>
<evidence type="ECO:0000313" key="5">
    <source>
        <dbReference type="Proteomes" id="UP001335100"/>
    </source>
</evidence>
<name>A0ABU7HUD1_9PSED</name>
<evidence type="ECO:0000256" key="1">
    <source>
        <dbReference type="ARBA" id="ARBA00001946"/>
    </source>
</evidence>
<dbReference type="InterPro" id="IPR020084">
    <property type="entry name" value="NUDIX_hydrolase_CS"/>
</dbReference>
<gene>
    <name evidence="4" type="ORF">V0R50_17935</name>
</gene>
<dbReference type="PROSITE" id="PS00893">
    <property type="entry name" value="NUDIX_BOX"/>
    <property type="match status" value="1"/>
</dbReference>
<dbReference type="RefSeq" id="WP_330075869.1">
    <property type="nucleotide sequence ID" value="NZ_JAZDQJ010000021.1"/>
</dbReference>
<dbReference type="Proteomes" id="UP001335100">
    <property type="component" value="Unassembled WGS sequence"/>
</dbReference>
<proteinExistence type="predicted"/>
<dbReference type="EMBL" id="JAZDQJ010000021">
    <property type="protein sequence ID" value="MEE1935114.1"/>
    <property type="molecule type" value="Genomic_DNA"/>
</dbReference>